<comment type="subcellular location">
    <subcellularLocation>
        <location evidence="1">Membrane</location>
        <topology evidence="1">Multi-pass membrane protein</topology>
    </subcellularLocation>
</comment>
<dbReference type="InParanoid" id="T1FGD9"/>
<evidence type="ECO:0000256" key="4">
    <source>
        <dbReference type="ARBA" id="ARBA00023136"/>
    </source>
</evidence>
<dbReference type="HOGENOM" id="CLU_1311342_0_0_1"/>
<reference evidence="6 8" key="2">
    <citation type="journal article" date="2013" name="Nature">
        <title>Insights into bilaterian evolution from three spiralian genomes.</title>
        <authorList>
            <person name="Simakov O."/>
            <person name="Marletaz F."/>
            <person name="Cho S.J."/>
            <person name="Edsinger-Gonzales E."/>
            <person name="Havlak P."/>
            <person name="Hellsten U."/>
            <person name="Kuo D.H."/>
            <person name="Larsson T."/>
            <person name="Lv J."/>
            <person name="Arendt D."/>
            <person name="Savage R."/>
            <person name="Osoegawa K."/>
            <person name="de Jong P."/>
            <person name="Grimwood J."/>
            <person name="Chapman J.A."/>
            <person name="Shapiro H."/>
            <person name="Aerts A."/>
            <person name="Otillar R.P."/>
            <person name="Terry A.Y."/>
            <person name="Boore J.L."/>
            <person name="Grigoriev I.V."/>
            <person name="Lindberg D.R."/>
            <person name="Seaver E.C."/>
            <person name="Weisblat D.A."/>
            <person name="Putnam N.H."/>
            <person name="Rokhsar D.S."/>
        </authorList>
    </citation>
    <scope>NUCLEOTIDE SEQUENCE</scope>
</reference>
<keyword evidence="4 5" id="KW-0472">Membrane</keyword>
<reference evidence="8" key="1">
    <citation type="submission" date="2012-12" db="EMBL/GenBank/DDBJ databases">
        <authorList>
            <person name="Hellsten U."/>
            <person name="Grimwood J."/>
            <person name="Chapman J.A."/>
            <person name="Shapiro H."/>
            <person name="Aerts A."/>
            <person name="Otillar R.P."/>
            <person name="Terry A.Y."/>
            <person name="Boore J.L."/>
            <person name="Simakov O."/>
            <person name="Marletaz F."/>
            <person name="Cho S.-J."/>
            <person name="Edsinger-Gonzales E."/>
            <person name="Havlak P."/>
            <person name="Kuo D.-H."/>
            <person name="Larsson T."/>
            <person name="Lv J."/>
            <person name="Arendt D."/>
            <person name="Savage R."/>
            <person name="Osoegawa K."/>
            <person name="de Jong P."/>
            <person name="Lindberg D.R."/>
            <person name="Seaver E.C."/>
            <person name="Weisblat D.A."/>
            <person name="Putnam N.H."/>
            <person name="Grigoriev I.V."/>
            <person name="Rokhsar D.S."/>
        </authorList>
    </citation>
    <scope>NUCLEOTIDE SEQUENCE</scope>
</reference>
<dbReference type="KEGG" id="hro:HELRODRAFT_180896"/>
<feature type="transmembrane region" description="Helical" evidence="5">
    <location>
        <begin position="189"/>
        <end position="208"/>
    </location>
</feature>
<evidence type="ECO:0000256" key="2">
    <source>
        <dbReference type="ARBA" id="ARBA00022692"/>
    </source>
</evidence>
<reference evidence="7" key="3">
    <citation type="submission" date="2015-06" db="UniProtKB">
        <authorList>
            <consortium name="EnsemblMetazoa"/>
        </authorList>
    </citation>
    <scope>IDENTIFICATION</scope>
</reference>
<feature type="transmembrane region" description="Helical" evidence="5">
    <location>
        <begin position="82"/>
        <end position="102"/>
    </location>
</feature>
<proteinExistence type="predicted"/>
<organism evidence="7 8">
    <name type="scientific">Helobdella robusta</name>
    <name type="common">Californian leech</name>
    <dbReference type="NCBI Taxonomy" id="6412"/>
    <lineage>
        <taxon>Eukaryota</taxon>
        <taxon>Metazoa</taxon>
        <taxon>Spiralia</taxon>
        <taxon>Lophotrochozoa</taxon>
        <taxon>Annelida</taxon>
        <taxon>Clitellata</taxon>
        <taxon>Hirudinea</taxon>
        <taxon>Rhynchobdellida</taxon>
        <taxon>Glossiphoniidae</taxon>
        <taxon>Helobdella</taxon>
    </lineage>
</organism>
<evidence type="ECO:0000256" key="5">
    <source>
        <dbReference type="SAM" id="Phobius"/>
    </source>
</evidence>
<protein>
    <recommendedName>
        <fullName evidence="9">Transmembrane protein</fullName>
    </recommendedName>
</protein>
<sequence length="210" mass="22825">MQLRLCNINNSVFNKLNIFQKILVRKIEKTNFNADMKGQKVISVADCDVIFVIVTSSHYGRIMHGFLFGSSRSAPSPLITSFHFQTLICGSLLIIGGVWFYFNEDSLTYSHLVADPSTPLISPPSSSSLPLSPPSSAAASAKVSAAEESSSSSSIYFSVQRVPYILIFVGVVIASISFLGCCGACTESVCFLGFVSLPFISLFNLFFFNI</sequence>
<dbReference type="EMBL" id="KB097612">
    <property type="protein sequence ID" value="ESN93371.1"/>
    <property type="molecule type" value="Genomic_DNA"/>
</dbReference>
<dbReference type="OrthoDB" id="10033535at2759"/>
<keyword evidence="3 5" id="KW-1133">Transmembrane helix</keyword>
<evidence type="ECO:0000256" key="1">
    <source>
        <dbReference type="ARBA" id="ARBA00004141"/>
    </source>
</evidence>
<dbReference type="Pfam" id="PF00335">
    <property type="entry name" value="Tetraspanin"/>
    <property type="match status" value="1"/>
</dbReference>
<evidence type="ECO:0000313" key="8">
    <source>
        <dbReference type="Proteomes" id="UP000015101"/>
    </source>
</evidence>
<dbReference type="AlphaFoldDB" id="T1FGD9"/>
<dbReference type="RefSeq" id="XP_009028443.1">
    <property type="nucleotide sequence ID" value="XM_009030195.1"/>
</dbReference>
<evidence type="ECO:0008006" key="9">
    <source>
        <dbReference type="Google" id="ProtNLM"/>
    </source>
</evidence>
<name>T1FGD9_HELRO</name>
<dbReference type="Proteomes" id="UP000015101">
    <property type="component" value="Unassembled WGS sequence"/>
</dbReference>
<dbReference type="EnsemblMetazoa" id="HelroT180896">
    <property type="protein sequence ID" value="HelroP180896"/>
    <property type="gene ID" value="HelroG180896"/>
</dbReference>
<keyword evidence="2 5" id="KW-0812">Transmembrane</keyword>
<evidence type="ECO:0000313" key="7">
    <source>
        <dbReference type="EnsemblMetazoa" id="HelroP180896"/>
    </source>
</evidence>
<keyword evidence="8" id="KW-1185">Reference proteome</keyword>
<feature type="transmembrane region" description="Helical" evidence="5">
    <location>
        <begin position="162"/>
        <end position="182"/>
    </location>
</feature>
<evidence type="ECO:0000313" key="6">
    <source>
        <dbReference type="EMBL" id="ESN93371.1"/>
    </source>
</evidence>
<gene>
    <name evidence="7" type="primary">20207888</name>
    <name evidence="6" type="ORF">HELRODRAFT_180896</name>
</gene>
<dbReference type="GO" id="GO:0016020">
    <property type="term" value="C:membrane"/>
    <property type="evidence" value="ECO:0007669"/>
    <property type="project" value="UniProtKB-SubCell"/>
</dbReference>
<evidence type="ECO:0000256" key="3">
    <source>
        <dbReference type="ARBA" id="ARBA00022989"/>
    </source>
</evidence>
<accession>T1FGD9</accession>
<dbReference type="GeneID" id="20207888"/>
<dbReference type="InterPro" id="IPR018499">
    <property type="entry name" value="Tetraspanin/Peripherin"/>
</dbReference>
<dbReference type="EMBL" id="AMQM01007408">
    <property type="status" value="NOT_ANNOTATED_CDS"/>
    <property type="molecule type" value="Genomic_DNA"/>
</dbReference>
<dbReference type="CTD" id="20207888"/>